<sequence>MRKLRPAAGGRAVDPGGPGGRGEEGAARTGGFKRGLSRNKILAGVVAAVMALAGVGWAVGADLRSPADELAARRPPKPSLVTAPVVKRKLTSTVTVNGTLTYGSPLPITLAGVVGVTGAMGSGSAGGGTPQRVTRAPAVGPIGEGDVLMQVNGRPVFVFRGRLPMYRPLVPGAEGDDVRQLQRALRRKGMRVPVTGVFDKATVTAVKRWYAKRGYQAQEPDVEARKNLQAYGEAVRNKESELAEARKALDEGLDVRPLKLRHDNARRDLRSAERAVQEALRQDVTPEQAARLTSLRQAVRTAEEAVLAAEKELDEAREQNNTPPPTPEPSPSGIPSGPPPPPPPAPTPSRSTDTRLLEMKLANAWQTLDEARRAVDGYNEQVRDEQDKRLEELRKAVRTAKEAEVTAKQNLRRAQEVSPLRMKVGNSAAGLADARDMLAEFRKTYGVSVPAGEIVFLPTLPARIDKAEVKPGDTVESKVATVTSSAFAITGSVDAKEAKLLRRNQKATMETLDGTLLPARLTATGEAARVSAQDKKKDEGQGSPPDTGSVPILLTPDTTKGLKALVGSSLTVRISVGSTEGEVLSVPVAAVVTSADGRPRIRVALDGDKADEVEVRTGLTADGNVEITPLRAGAVKEGDRVVVSDA</sequence>
<accession>A0A919RN48</accession>
<evidence type="ECO:0000313" key="6">
    <source>
        <dbReference type="Proteomes" id="UP000606172"/>
    </source>
</evidence>
<proteinExistence type="predicted"/>
<feature type="region of interest" description="Disordered" evidence="2">
    <location>
        <begin position="314"/>
        <end position="352"/>
    </location>
</feature>
<reference evidence="5" key="1">
    <citation type="submission" date="2021-01" db="EMBL/GenBank/DDBJ databases">
        <title>Whole genome shotgun sequence of Sinosporangium siamense NBRC 109515.</title>
        <authorList>
            <person name="Komaki H."/>
            <person name="Tamura T."/>
        </authorList>
    </citation>
    <scope>NUCLEOTIDE SEQUENCE</scope>
    <source>
        <strain evidence="5">NBRC 109515</strain>
    </source>
</reference>
<name>A0A919RN48_9ACTN</name>
<organism evidence="5 6">
    <name type="scientific">Sinosporangium siamense</name>
    <dbReference type="NCBI Taxonomy" id="1367973"/>
    <lineage>
        <taxon>Bacteria</taxon>
        <taxon>Bacillati</taxon>
        <taxon>Actinomycetota</taxon>
        <taxon>Actinomycetes</taxon>
        <taxon>Streptosporangiales</taxon>
        <taxon>Streptosporangiaceae</taxon>
        <taxon>Sinosporangium</taxon>
    </lineage>
</organism>
<dbReference type="SUPFAM" id="SSF47090">
    <property type="entry name" value="PGBD-like"/>
    <property type="match status" value="1"/>
</dbReference>
<keyword evidence="1" id="KW-0175">Coiled coil</keyword>
<keyword evidence="3" id="KW-0812">Transmembrane</keyword>
<evidence type="ECO:0000259" key="4">
    <source>
        <dbReference type="Pfam" id="PF01471"/>
    </source>
</evidence>
<keyword evidence="3" id="KW-0472">Membrane</keyword>
<dbReference type="Proteomes" id="UP000606172">
    <property type="component" value="Unassembled WGS sequence"/>
</dbReference>
<keyword evidence="6" id="KW-1185">Reference proteome</keyword>
<comment type="caution">
    <text evidence="5">The sequence shown here is derived from an EMBL/GenBank/DDBJ whole genome shotgun (WGS) entry which is preliminary data.</text>
</comment>
<feature type="domain" description="Peptidoglycan binding-like" evidence="4">
    <location>
        <begin position="175"/>
        <end position="209"/>
    </location>
</feature>
<protein>
    <recommendedName>
        <fullName evidence="4">Peptidoglycan binding-like domain-containing protein</fullName>
    </recommendedName>
</protein>
<evidence type="ECO:0000313" key="5">
    <source>
        <dbReference type="EMBL" id="GII96835.1"/>
    </source>
</evidence>
<keyword evidence="3" id="KW-1133">Transmembrane helix</keyword>
<evidence type="ECO:0000256" key="2">
    <source>
        <dbReference type="SAM" id="MobiDB-lite"/>
    </source>
</evidence>
<evidence type="ECO:0000256" key="1">
    <source>
        <dbReference type="SAM" id="Coils"/>
    </source>
</evidence>
<dbReference type="InterPro" id="IPR036365">
    <property type="entry name" value="PGBD-like_sf"/>
</dbReference>
<feature type="coiled-coil region" evidence="1">
    <location>
        <begin position="368"/>
        <end position="410"/>
    </location>
</feature>
<gene>
    <name evidence="5" type="ORF">Ssi02_70660</name>
</gene>
<evidence type="ECO:0000256" key="3">
    <source>
        <dbReference type="SAM" id="Phobius"/>
    </source>
</evidence>
<feature type="region of interest" description="Disordered" evidence="2">
    <location>
        <begin position="1"/>
        <end position="31"/>
    </location>
</feature>
<feature type="transmembrane region" description="Helical" evidence="3">
    <location>
        <begin position="41"/>
        <end position="60"/>
    </location>
</feature>
<dbReference type="RefSeq" id="WP_239130265.1">
    <property type="nucleotide sequence ID" value="NZ_BOOW01000050.1"/>
</dbReference>
<dbReference type="AlphaFoldDB" id="A0A919RN48"/>
<dbReference type="InterPro" id="IPR002477">
    <property type="entry name" value="Peptidoglycan-bd-like"/>
</dbReference>
<feature type="region of interest" description="Disordered" evidence="2">
    <location>
        <begin position="527"/>
        <end position="552"/>
    </location>
</feature>
<dbReference type="InterPro" id="IPR036366">
    <property type="entry name" value="PGBDSf"/>
</dbReference>
<dbReference type="EMBL" id="BOOW01000050">
    <property type="protein sequence ID" value="GII96835.1"/>
    <property type="molecule type" value="Genomic_DNA"/>
</dbReference>
<dbReference type="Gene3D" id="2.40.420.20">
    <property type="match status" value="1"/>
</dbReference>
<feature type="compositionally biased region" description="Low complexity" evidence="2">
    <location>
        <begin position="1"/>
        <end position="15"/>
    </location>
</feature>
<dbReference type="Gene3D" id="1.10.101.10">
    <property type="entry name" value="PGBD-like superfamily/PGBD"/>
    <property type="match status" value="1"/>
</dbReference>
<feature type="compositionally biased region" description="Pro residues" evidence="2">
    <location>
        <begin position="322"/>
        <end position="347"/>
    </location>
</feature>
<dbReference type="Pfam" id="PF01471">
    <property type="entry name" value="PG_binding_1"/>
    <property type="match status" value="1"/>
</dbReference>